<organism evidence="2 3">
    <name type="scientific">Blautia segnis</name>
    <dbReference type="NCBI Taxonomy" id="2763030"/>
    <lineage>
        <taxon>Bacteria</taxon>
        <taxon>Bacillati</taxon>
        <taxon>Bacillota</taxon>
        <taxon>Clostridia</taxon>
        <taxon>Lachnospirales</taxon>
        <taxon>Lachnospiraceae</taxon>
        <taxon>Blautia</taxon>
    </lineage>
</organism>
<name>A0A8I0AGM3_9FIRM</name>
<protein>
    <submittedName>
        <fullName evidence="2">Uncharacterized protein</fullName>
    </submittedName>
</protein>
<feature type="region of interest" description="Disordered" evidence="1">
    <location>
        <begin position="136"/>
        <end position="155"/>
    </location>
</feature>
<evidence type="ECO:0000313" key="3">
    <source>
        <dbReference type="Proteomes" id="UP000652847"/>
    </source>
</evidence>
<gene>
    <name evidence="2" type="ORF">H8S54_02280</name>
</gene>
<comment type="caution">
    <text evidence="2">The sequence shown here is derived from an EMBL/GenBank/DDBJ whole genome shotgun (WGS) entry which is preliminary data.</text>
</comment>
<dbReference type="Proteomes" id="UP000652847">
    <property type="component" value="Unassembled WGS sequence"/>
</dbReference>
<evidence type="ECO:0000256" key="1">
    <source>
        <dbReference type="SAM" id="MobiDB-lite"/>
    </source>
</evidence>
<keyword evidence="3" id="KW-1185">Reference proteome</keyword>
<proteinExistence type="predicted"/>
<dbReference type="RefSeq" id="WP_186900812.1">
    <property type="nucleotide sequence ID" value="NZ_JACOOT010000005.1"/>
</dbReference>
<dbReference type="EMBL" id="JACOOT010000005">
    <property type="protein sequence ID" value="MBC5649979.1"/>
    <property type="molecule type" value="Genomic_DNA"/>
</dbReference>
<accession>A0A8I0AGM3</accession>
<dbReference type="AlphaFoldDB" id="A0A8I0AGM3"/>
<sequence>MGNRNISQYFPMTNHVPGSIIKIIIDFVRIHFGEDFEKSFGKIQSDKVNHYAGENHFFQKIFLQDEQRNASIAHAVLSEFDYVCWIDLETQGYILYYSADEKTVVPQHSAGNFDQVIGDFNLQYIVPEEAEADKALYEPRKNGKNSCTVRHDTKK</sequence>
<evidence type="ECO:0000313" key="2">
    <source>
        <dbReference type="EMBL" id="MBC5649979.1"/>
    </source>
</evidence>
<reference evidence="2 3" key="1">
    <citation type="submission" date="2020-08" db="EMBL/GenBank/DDBJ databases">
        <title>Genome public.</title>
        <authorList>
            <person name="Liu C."/>
            <person name="Sun Q."/>
        </authorList>
    </citation>
    <scope>NUCLEOTIDE SEQUENCE [LARGE SCALE GENOMIC DNA]</scope>
    <source>
        <strain evidence="2 3">BX17</strain>
    </source>
</reference>